<dbReference type="GO" id="GO:0006935">
    <property type="term" value="P:chemotaxis"/>
    <property type="evidence" value="ECO:0007669"/>
    <property type="project" value="UniProtKB-ARBA"/>
</dbReference>
<feature type="transmembrane region" description="Helical" evidence="5">
    <location>
        <begin position="323"/>
        <end position="341"/>
    </location>
</feature>
<name>A0AAF0C119_9GAMM</name>
<proteinExistence type="inferred from homology"/>
<dbReference type="Proteomes" id="UP000032568">
    <property type="component" value="Chromosome"/>
</dbReference>
<reference evidence="8 9" key="2">
    <citation type="journal article" date="2022" name="Mar. Drugs">
        <title>Bioassay-Guided Fractionation Leads to the Detection of Cholic Acid Generated by the Rare Thalassomonas sp.</title>
        <authorList>
            <person name="Pheiffer F."/>
            <person name="Schneider Y.K."/>
            <person name="Hansen E.H."/>
            <person name="Andersen J.H."/>
            <person name="Isaksson J."/>
            <person name="Busche T."/>
            <person name="R C."/>
            <person name="Kalinowski J."/>
            <person name="Zyl L.V."/>
            <person name="Trindade M."/>
        </authorList>
    </citation>
    <scope>NUCLEOTIDE SEQUENCE [LARGE SCALE GENOMIC DNA]</scope>
    <source>
        <strain evidence="8 9">A5K-106</strain>
    </source>
</reference>
<dbReference type="CDD" id="cd11386">
    <property type="entry name" value="MCP_signal"/>
    <property type="match status" value="1"/>
</dbReference>
<dbReference type="Pfam" id="PF00015">
    <property type="entry name" value="MCPsignal"/>
    <property type="match status" value="1"/>
</dbReference>
<dbReference type="InterPro" id="IPR024478">
    <property type="entry name" value="HlyB_4HB_MCP"/>
</dbReference>
<dbReference type="InterPro" id="IPR003660">
    <property type="entry name" value="HAMP_dom"/>
</dbReference>
<evidence type="ECO:0000313" key="8">
    <source>
        <dbReference type="EMBL" id="WDD98631.1"/>
    </source>
</evidence>
<reference evidence="8 9" key="1">
    <citation type="journal article" date="2015" name="Genome Announc.">
        <title>Draft Genome Sequences of Marine Isolates of Thalassomonas viridans and Thalassomonas actiniarum.</title>
        <authorList>
            <person name="Olonade I."/>
            <person name="van Zyl L.J."/>
            <person name="Trindade M."/>
        </authorList>
    </citation>
    <scope>NUCLEOTIDE SEQUENCE [LARGE SCALE GENOMIC DNA]</scope>
    <source>
        <strain evidence="8 9">A5K-106</strain>
    </source>
</reference>
<dbReference type="PROSITE" id="PS50111">
    <property type="entry name" value="CHEMOTAXIS_TRANSDUC_2"/>
    <property type="match status" value="1"/>
</dbReference>
<protein>
    <submittedName>
        <fullName evidence="8">Methyl-accepting chemotaxis protein</fullName>
    </submittedName>
</protein>
<accession>A0AAF0C119</accession>
<evidence type="ECO:0000256" key="3">
    <source>
        <dbReference type="ARBA" id="ARBA00029447"/>
    </source>
</evidence>
<dbReference type="SMART" id="SM00304">
    <property type="entry name" value="HAMP"/>
    <property type="match status" value="1"/>
</dbReference>
<evidence type="ECO:0000259" key="6">
    <source>
        <dbReference type="PROSITE" id="PS50111"/>
    </source>
</evidence>
<dbReference type="PANTHER" id="PTHR32089">
    <property type="entry name" value="METHYL-ACCEPTING CHEMOTAXIS PROTEIN MCPB"/>
    <property type="match status" value="1"/>
</dbReference>
<dbReference type="RefSeq" id="WP_044833054.1">
    <property type="nucleotide sequence ID" value="NZ_CP059735.1"/>
</dbReference>
<dbReference type="KEGG" id="tact:SG35_025845"/>
<comment type="subcellular location">
    <subcellularLocation>
        <location evidence="1">Membrane</location>
    </subcellularLocation>
</comment>
<keyword evidence="5" id="KW-1133">Transmembrane helix</keyword>
<dbReference type="Pfam" id="PF12729">
    <property type="entry name" value="4HB_MCP_1"/>
    <property type="match status" value="2"/>
</dbReference>
<dbReference type="GO" id="GO:0016020">
    <property type="term" value="C:membrane"/>
    <property type="evidence" value="ECO:0007669"/>
    <property type="project" value="UniProtKB-SubCell"/>
</dbReference>
<dbReference type="PROSITE" id="PS50885">
    <property type="entry name" value="HAMP"/>
    <property type="match status" value="1"/>
</dbReference>
<dbReference type="FunFam" id="1.10.287.950:FF:000001">
    <property type="entry name" value="Methyl-accepting chemotaxis sensory transducer"/>
    <property type="match status" value="1"/>
</dbReference>
<gene>
    <name evidence="8" type="ORF">SG35_025845</name>
</gene>
<feature type="domain" description="HAMP" evidence="7">
    <location>
        <begin position="343"/>
        <end position="396"/>
    </location>
</feature>
<dbReference type="SMART" id="SM00283">
    <property type="entry name" value="MA"/>
    <property type="match status" value="1"/>
</dbReference>
<comment type="similarity">
    <text evidence="3">Belongs to the methyl-accepting chemotaxis (MCP) protein family.</text>
</comment>
<dbReference type="InterPro" id="IPR004089">
    <property type="entry name" value="MCPsignal_dom"/>
</dbReference>
<evidence type="ECO:0000256" key="5">
    <source>
        <dbReference type="SAM" id="Phobius"/>
    </source>
</evidence>
<evidence type="ECO:0000256" key="2">
    <source>
        <dbReference type="ARBA" id="ARBA00023224"/>
    </source>
</evidence>
<evidence type="ECO:0000256" key="1">
    <source>
        <dbReference type="ARBA" id="ARBA00004370"/>
    </source>
</evidence>
<dbReference type="Pfam" id="PF00672">
    <property type="entry name" value="HAMP"/>
    <property type="match status" value="1"/>
</dbReference>
<keyword evidence="2 4" id="KW-0807">Transducer</keyword>
<dbReference type="Gene3D" id="1.10.287.950">
    <property type="entry name" value="Methyl-accepting chemotaxis protein"/>
    <property type="match status" value="1"/>
</dbReference>
<keyword evidence="5" id="KW-0472">Membrane</keyword>
<keyword evidence="5" id="KW-0812">Transmembrane</keyword>
<evidence type="ECO:0000259" key="7">
    <source>
        <dbReference type="PROSITE" id="PS50885"/>
    </source>
</evidence>
<organism evidence="8 9">
    <name type="scientific">Thalassomonas actiniarum</name>
    <dbReference type="NCBI Taxonomy" id="485447"/>
    <lineage>
        <taxon>Bacteria</taxon>
        <taxon>Pseudomonadati</taxon>
        <taxon>Pseudomonadota</taxon>
        <taxon>Gammaproteobacteria</taxon>
        <taxon>Alteromonadales</taxon>
        <taxon>Colwelliaceae</taxon>
        <taxon>Thalassomonas</taxon>
    </lineage>
</organism>
<dbReference type="CDD" id="cd06225">
    <property type="entry name" value="HAMP"/>
    <property type="match status" value="1"/>
</dbReference>
<sequence>MKLSIGKKLSFSFGVILFLMVISGSVTYTLVLDNEKVQDRVVNLRMKTVLLGKDVTNGINASLAALRGYMILGKDPAKAELMINARAEAWKTIEASIKQFQQLAKNWTVPENVKRLQAIRQELAVFKQAQQEIEDIAQSGENIPSYNLLLSQAAPKAGAMLASITAIIDEESQLKATAARKSLLKNLADTRGSFAVGLANIRAYLLSGDEKFKENFDGKWQVNEARVKTINASQQTLFTETQQGHWQEFLQTRQQFAPLPENMFALRSAPNWNQANHWLGTKAAPTAKKILTLLDEMKASQEKLLVTDTEQAAGLVQALKTNLVILTLISLAVGIACALLFSKDLLQRLAVILGRAEKIADGDMTGKELTIKGQDELANLTVAVNKMSGSLKSLVQQTANSMVDASKGTDKISSANRDMASSIEDQVGQMAQIAAAIEELSTSSVEVSGNCNDASQSASDAANLAQSGGEVVKQTLTHMEAIKVAFDNSASAIATVSEHSKEIESILSVIRGIAEQTNLLALNAAIEAARAGEQGRGFAVVADEVRQLASRTTSATVEVESAIETMRKETDNAVVLINASGGEIENGVEMSNKAASSLGDIIISVDEVVAKIQAIAATAEQQTMTTAEIAQNADMVSSITQEVQAGVGNVVELSEHVTRDTSDRSSKLMAMI</sequence>
<dbReference type="AlphaFoldDB" id="A0AAF0C119"/>
<dbReference type="SUPFAM" id="SSF58104">
    <property type="entry name" value="Methyl-accepting chemotaxis protein (MCP) signaling domain"/>
    <property type="match status" value="1"/>
</dbReference>
<dbReference type="GO" id="GO:0007165">
    <property type="term" value="P:signal transduction"/>
    <property type="evidence" value="ECO:0007669"/>
    <property type="project" value="UniProtKB-KW"/>
</dbReference>
<feature type="domain" description="Methyl-accepting transducer" evidence="6">
    <location>
        <begin position="401"/>
        <end position="637"/>
    </location>
</feature>
<evidence type="ECO:0000256" key="4">
    <source>
        <dbReference type="PROSITE-ProRule" id="PRU00284"/>
    </source>
</evidence>
<dbReference type="EMBL" id="CP059735">
    <property type="protein sequence ID" value="WDD98631.1"/>
    <property type="molecule type" value="Genomic_DNA"/>
</dbReference>
<dbReference type="PANTHER" id="PTHR32089:SF112">
    <property type="entry name" value="LYSOZYME-LIKE PROTEIN-RELATED"/>
    <property type="match status" value="1"/>
</dbReference>
<keyword evidence="9" id="KW-1185">Reference proteome</keyword>
<evidence type="ECO:0000313" key="9">
    <source>
        <dbReference type="Proteomes" id="UP000032568"/>
    </source>
</evidence>